<evidence type="ECO:0000313" key="3">
    <source>
        <dbReference type="EMBL" id="MBO9205183.1"/>
    </source>
</evidence>
<comment type="caution">
    <text evidence="3">The sequence shown here is derived from an EMBL/GenBank/DDBJ whole genome shotgun (WGS) entry which is preliminary data.</text>
</comment>
<feature type="domain" description="MBG" evidence="2">
    <location>
        <begin position="562"/>
        <end position="638"/>
    </location>
</feature>
<dbReference type="RefSeq" id="WP_209144509.1">
    <property type="nucleotide sequence ID" value="NZ_JAGHKO010000024.1"/>
</dbReference>
<accession>A0ABS3Z565</accession>
<evidence type="ECO:0000313" key="4">
    <source>
        <dbReference type="Proteomes" id="UP000677244"/>
    </source>
</evidence>
<dbReference type="EMBL" id="JAGHKO010000024">
    <property type="protein sequence ID" value="MBO9205183.1"/>
    <property type="molecule type" value="Genomic_DNA"/>
</dbReference>
<dbReference type="Pfam" id="PF18676">
    <property type="entry name" value="MBG_2"/>
    <property type="match status" value="3"/>
</dbReference>
<dbReference type="InterPro" id="IPR008964">
    <property type="entry name" value="Invasin/intimin_cell_adhesion"/>
</dbReference>
<gene>
    <name evidence="3" type="ORF">J7I42_33155</name>
</gene>
<dbReference type="Proteomes" id="UP000677244">
    <property type="component" value="Unassembled WGS sequence"/>
</dbReference>
<feature type="domain" description="MBG" evidence="2">
    <location>
        <begin position="729"/>
        <end position="804"/>
    </location>
</feature>
<proteinExistence type="predicted"/>
<feature type="chain" id="PRO_5045993533" description="MBG domain-containing protein" evidence="1">
    <location>
        <begin position="20"/>
        <end position="894"/>
    </location>
</feature>
<keyword evidence="4" id="KW-1185">Reference proteome</keyword>
<feature type="domain" description="MBG" evidence="2">
    <location>
        <begin position="394"/>
        <end position="467"/>
    </location>
</feature>
<organism evidence="3 4">
    <name type="scientific">Niastella soli</name>
    <dbReference type="NCBI Taxonomy" id="2821487"/>
    <lineage>
        <taxon>Bacteria</taxon>
        <taxon>Pseudomonadati</taxon>
        <taxon>Bacteroidota</taxon>
        <taxon>Chitinophagia</taxon>
        <taxon>Chitinophagales</taxon>
        <taxon>Chitinophagaceae</taxon>
        <taxon>Niastella</taxon>
    </lineage>
</organism>
<dbReference type="Gene3D" id="3.30.160.710">
    <property type="match status" value="3"/>
</dbReference>
<evidence type="ECO:0000256" key="1">
    <source>
        <dbReference type="SAM" id="SignalP"/>
    </source>
</evidence>
<dbReference type="SUPFAM" id="SSF49373">
    <property type="entry name" value="Invasin/intimin cell-adhesion fragments"/>
    <property type="match status" value="3"/>
</dbReference>
<keyword evidence="1" id="KW-0732">Signal</keyword>
<reference evidence="3 4" key="1">
    <citation type="submission" date="2021-03" db="EMBL/GenBank/DDBJ databases">
        <title>Assistant Professor.</title>
        <authorList>
            <person name="Huq M.A."/>
        </authorList>
    </citation>
    <scope>NUCLEOTIDE SEQUENCE [LARGE SCALE GENOMIC DNA]</scope>
    <source>
        <strain evidence="3 4">MAH-29</strain>
    </source>
</reference>
<dbReference type="InterPro" id="IPR041286">
    <property type="entry name" value="MBG_2"/>
</dbReference>
<feature type="signal peptide" evidence="1">
    <location>
        <begin position="1"/>
        <end position="19"/>
    </location>
</feature>
<sequence>MKRICSIIISLLITGIAFSQPSITPVFVPQYMQGTGNQNAADDRKVPFACRLTINGLTANATYRYYNKFVADPNSTGINGDGNYIIVKQSDRFYRVTAASLSGANKYGEFKTDANGSYTGWFAGEANTELTFAPGNKVYVRIITNNGSGGSGVVNRITASSSPITVINFGNGASANTGTGIRSTPAASGTARNFVMLYDNTTGAGRPLAGTFIESDTTDNTVANGYVPFYESWVNGVEKAWGTIIPNNLPNGIQKIVQYSLATGNKVGSKTSASGSWAKEGGGTFSTVNYNGADILVIDGAAVPLSPPAAQTITFNDLAKKYGDVDFDPGATTSSGLPVTYVSSNTGVATILNGNTVHIVGAGTTDITATQAGDDDFTPATDVLKTLTVNKSDLTVKADKKYWVLGTTMPQLTVSYTGFVYGEDEHVLAPRPQIVTPADASSPLGSYLITVSGAGSPNYNFIYESDTIHIVPNKQSQQITFTAFPGKVYGDADFSPVATASSKLPVTFTSSDPNVATYDAVNNKIHIVREGTTIITASQIGDQNYQAAQNEVQVLTVNKAIVTIKAIDTIRLVGQSNPTFRLTYTGFVNGENKSVLTTQPSVTTTAPDNSIIPGTFPIEVKNAAAVNYDFSYMNGTLTVSNKLPQTISYPALPVKKYGEADFKAGAKASSGLAIVYTSSNANVATIVNDSMIHMVGVGSADITASQPGNTIYDRAANVIQTLTVQKPVLVIKANNQTKNEGQANPQLTVTYSGFVNNDDSSKLANLPIVTTGATANSMAGTYTISVEGAVSPNYTIRQQNGTLTVLPPQGEGQDNLYAYVSSPGQLQVNVYAANVVKVYVQLFDGNGTRLVNTPVTLVKGFNTYRIPIGNLTAGIYNVRVAGNELMQKTKVIIR</sequence>
<name>A0ABS3Z565_9BACT</name>
<protein>
    <recommendedName>
        <fullName evidence="2">MBG domain-containing protein</fullName>
    </recommendedName>
</protein>
<evidence type="ECO:0000259" key="2">
    <source>
        <dbReference type="Pfam" id="PF18676"/>
    </source>
</evidence>